<organism evidence="1 2">
    <name type="scientific">Panagrolaimus sp. JU765</name>
    <dbReference type="NCBI Taxonomy" id="591449"/>
    <lineage>
        <taxon>Eukaryota</taxon>
        <taxon>Metazoa</taxon>
        <taxon>Ecdysozoa</taxon>
        <taxon>Nematoda</taxon>
        <taxon>Chromadorea</taxon>
        <taxon>Rhabditida</taxon>
        <taxon>Tylenchina</taxon>
        <taxon>Panagrolaimomorpha</taxon>
        <taxon>Panagrolaimoidea</taxon>
        <taxon>Panagrolaimidae</taxon>
        <taxon>Panagrolaimus</taxon>
    </lineage>
</organism>
<evidence type="ECO:0000313" key="1">
    <source>
        <dbReference type="Proteomes" id="UP000887576"/>
    </source>
</evidence>
<dbReference type="WBParaSite" id="JU765_v2.g18667.t1">
    <property type="protein sequence ID" value="JU765_v2.g18667.t1"/>
    <property type="gene ID" value="JU765_v2.g18667"/>
</dbReference>
<proteinExistence type="predicted"/>
<accession>A0AC34QR46</accession>
<dbReference type="Proteomes" id="UP000887576">
    <property type="component" value="Unplaced"/>
</dbReference>
<protein>
    <submittedName>
        <fullName evidence="2">Uncharacterized protein</fullName>
    </submittedName>
</protein>
<reference evidence="2" key="1">
    <citation type="submission" date="2022-11" db="UniProtKB">
        <authorList>
            <consortium name="WormBaseParasite"/>
        </authorList>
    </citation>
    <scope>IDENTIFICATION</scope>
</reference>
<name>A0AC34QR46_9BILA</name>
<evidence type="ECO:0000313" key="2">
    <source>
        <dbReference type="WBParaSite" id="JU765_v2.g18667.t1"/>
    </source>
</evidence>
<sequence length="116" mass="13718">MSDKSITEIFPPQKQVRHQENDSDIDPYDQRKTHGRQKRRRRRGSVGVSKDPNKKIRRSLGSANAPPRHVHGNDWRDMLSMIQQNDFVRNQSMGQLEDYQRRNVSFFFLNMGDSDF</sequence>